<dbReference type="Proteomes" id="UP001174909">
    <property type="component" value="Unassembled WGS sequence"/>
</dbReference>
<dbReference type="AlphaFoldDB" id="A0AA35THG4"/>
<feature type="compositionally biased region" description="Polar residues" evidence="1">
    <location>
        <begin position="19"/>
        <end position="40"/>
    </location>
</feature>
<comment type="caution">
    <text evidence="2">The sequence shown here is derived from an EMBL/GenBank/DDBJ whole genome shotgun (WGS) entry which is preliminary data.</text>
</comment>
<evidence type="ECO:0000313" key="2">
    <source>
        <dbReference type="EMBL" id="CAI8047031.1"/>
    </source>
</evidence>
<evidence type="ECO:0000313" key="3">
    <source>
        <dbReference type="Proteomes" id="UP001174909"/>
    </source>
</evidence>
<name>A0AA35THG4_GEOBA</name>
<reference evidence="2" key="1">
    <citation type="submission" date="2023-03" db="EMBL/GenBank/DDBJ databases">
        <authorList>
            <person name="Steffen K."/>
            <person name="Cardenas P."/>
        </authorList>
    </citation>
    <scope>NUCLEOTIDE SEQUENCE</scope>
</reference>
<sequence>MKKHVYSILAQRKRKNLPHPSTQNTDNNIPKRTKTQTITYKQKERGRTLGAQP</sequence>
<keyword evidence="3" id="KW-1185">Reference proteome</keyword>
<dbReference type="EMBL" id="CASHTH010003602">
    <property type="protein sequence ID" value="CAI8047031.1"/>
    <property type="molecule type" value="Genomic_DNA"/>
</dbReference>
<feature type="compositionally biased region" description="Basic residues" evidence="1">
    <location>
        <begin position="1"/>
        <end position="17"/>
    </location>
</feature>
<accession>A0AA35THG4</accession>
<organism evidence="2 3">
    <name type="scientific">Geodia barretti</name>
    <name type="common">Barrett's horny sponge</name>
    <dbReference type="NCBI Taxonomy" id="519541"/>
    <lineage>
        <taxon>Eukaryota</taxon>
        <taxon>Metazoa</taxon>
        <taxon>Porifera</taxon>
        <taxon>Demospongiae</taxon>
        <taxon>Heteroscleromorpha</taxon>
        <taxon>Tetractinellida</taxon>
        <taxon>Astrophorina</taxon>
        <taxon>Geodiidae</taxon>
        <taxon>Geodia</taxon>
    </lineage>
</organism>
<evidence type="ECO:0000256" key="1">
    <source>
        <dbReference type="SAM" id="MobiDB-lite"/>
    </source>
</evidence>
<protein>
    <submittedName>
        <fullName evidence="2">Uncharacterized protein</fullName>
    </submittedName>
</protein>
<gene>
    <name evidence="2" type="ORF">GBAR_LOCUS25999</name>
</gene>
<proteinExistence type="predicted"/>
<feature type="region of interest" description="Disordered" evidence="1">
    <location>
        <begin position="1"/>
        <end position="53"/>
    </location>
</feature>